<keyword evidence="2" id="KW-0175">Coiled coil</keyword>
<dbReference type="OrthoDB" id="9809488at2"/>
<dbReference type="RefSeq" id="WP_094377174.1">
    <property type="nucleotide sequence ID" value="NZ_NOKA02000157.1"/>
</dbReference>
<dbReference type="InterPro" id="IPR057309">
    <property type="entry name" value="PcsB_CC"/>
</dbReference>
<feature type="region of interest" description="Disordered" evidence="3">
    <location>
        <begin position="34"/>
        <end position="61"/>
    </location>
</feature>
<gene>
    <name evidence="6" type="ORF">CG710_021795</name>
</gene>
<reference evidence="6 7" key="1">
    <citation type="journal article" date="2017" name="Genome Announc.">
        <title>Draft Genome Sequence of a Sporulating and Motile Strain of Lachnotalea glycerini Isolated from Water in Quebec City, Canada.</title>
        <authorList>
            <person name="Maheux A.F."/>
            <person name="Boudreau D.K."/>
            <person name="Berube E."/>
            <person name="Boissinot M."/>
            <person name="Raymond F."/>
            <person name="Brodeur S."/>
            <person name="Corbeil J."/>
            <person name="Isabel S."/>
            <person name="Omar R.F."/>
            <person name="Bergeron M.G."/>
        </authorList>
    </citation>
    <scope>NUCLEOTIDE SEQUENCE [LARGE SCALE GENOMIC DNA]</scope>
    <source>
        <strain evidence="6 7">CCRI-19302</strain>
    </source>
</reference>
<dbReference type="Pfam" id="PF01551">
    <property type="entry name" value="Peptidase_M23"/>
    <property type="match status" value="1"/>
</dbReference>
<dbReference type="Proteomes" id="UP000216411">
    <property type="component" value="Unassembled WGS sequence"/>
</dbReference>
<organism evidence="6 7">
    <name type="scientific">Lachnotalea glycerini</name>
    <dbReference type="NCBI Taxonomy" id="1763509"/>
    <lineage>
        <taxon>Bacteria</taxon>
        <taxon>Bacillati</taxon>
        <taxon>Bacillota</taxon>
        <taxon>Clostridia</taxon>
        <taxon>Lachnospirales</taxon>
        <taxon>Lachnospiraceae</taxon>
        <taxon>Lachnotalea</taxon>
    </lineage>
</organism>
<dbReference type="EMBL" id="NOKA02000157">
    <property type="protein sequence ID" value="RDY26324.1"/>
    <property type="molecule type" value="Genomic_DNA"/>
</dbReference>
<dbReference type="AlphaFoldDB" id="A0A371J0V5"/>
<dbReference type="InterPro" id="IPR011055">
    <property type="entry name" value="Dup_hybrid_motif"/>
</dbReference>
<feature type="domain" description="Peptidoglycan hydrolase PcsB coiled-coil" evidence="5">
    <location>
        <begin position="117"/>
        <end position="185"/>
    </location>
</feature>
<evidence type="ECO:0000256" key="2">
    <source>
        <dbReference type="SAM" id="Coils"/>
    </source>
</evidence>
<dbReference type="Gene3D" id="2.70.70.10">
    <property type="entry name" value="Glucose Permease (Domain IIA)"/>
    <property type="match status" value="1"/>
</dbReference>
<dbReference type="InterPro" id="IPR016047">
    <property type="entry name" value="M23ase_b-sheet_dom"/>
</dbReference>
<dbReference type="GO" id="GO:0004222">
    <property type="term" value="F:metalloendopeptidase activity"/>
    <property type="evidence" value="ECO:0007669"/>
    <property type="project" value="TreeGrafter"/>
</dbReference>
<dbReference type="PANTHER" id="PTHR21666:SF270">
    <property type="entry name" value="MUREIN HYDROLASE ACTIVATOR ENVC"/>
    <property type="match status" value="1"/>
</dbReference>
<sequence>MKKYIIIALIILSFNLAFSHSLISYASKTTSSEQAQQEKKELEEELENANSESEELKSGLEDTQKAIDSLADKKSNIESYVKDLDSQLNSITEKIEEICSQIDVKELEIEETAKELEKAEEDAANQYEVMKKRIKFMYENGNVAYIELILNSKSFSQLLNTAEYINQITEYDQNMLDKFQETKLCVAQVKESLETEQSELKELQAQTQAKENEVSDLIDTKSTQIAKYESEILSAKELEDDYEADIKAQNEVIDALEKSVAAKKAEIKKIQEAEQTADSNQKSTENITTTYDGGTFTWPCPSSKTISSEYGNRLHPILEVYKFHNGIDISASTGSTIVAAYNGTVVGAGYNSSMGNYVMIDHGDGLYTIYMHASELYVSTGQNVSKGDTIAAVGSTGRSTGPHLHFGVRLNGSYVNPHSYVG</sequence>
<dbReference type="Pfam" id="PF24568">
    <property type="entry name" value="CC_PcsB"/>
    <property type="match status" value="1"/>
</dbReference>
<protein>
    <submittedName>
        <fullName evidence="6">Peptidase M23</fullName>
    </submittedName>
</protein>
<dbReference type="SUPFAM" id="SSF51261">
    <property type="entry name" value="Duplicated hybrid motif"/>
    <property type="match status" value="1"/>
</dbReference>
<accession>A0A371J0V5</accession>
<evidence type="ECO:0000259" key="4">
    <source>
        <dbReference type="Pfam" id="PF01551"/>
    </source>
</evidence>
<keyword evidence="7" id="KW-1185">Reference proteome</keyword>
<dbReference type="CDD" id="cd12797">
    <property type="entry name" value="M23_peptidase"/>
    <property type="match status" value="1"/>
</dbReference>
<feature type="coiled-coil region" evidence="2">
    <location>
        <begin position="186"/>
        <end position="273"/>
    </location>
</feature>
<evidence type="ECO:0000259" key="5">
    <source>
        <dbReference type="Pfam" id="PF24568"/>
    </source>
</evidence>
<dbReference type="PANTHER" id="PTHR21666">
    <property type="entry name" value="PEPTIDASE-RELATED"/>
    <property type="match status" value="1"/>
</dbReference>
<evidence type="ECO:0000256" key="3">
    <source>
        <dbReference type="SAM" id="MobiDB-lite"/>
    </source>
</evidence>
<evidence type="ECO:0000313" key="7">
    <source>
        <dbReference type="Proteomes" id="UP000216411"/>
    </source>
</evidence>
<name>A0A371J0V5_9FIRM</name>
<proteinExistence type="predicted"/>
<evidence type="ECO:0000313" key="6">
    <source>
        <dbReference type="EMBL" id="RDY26324.1"/>
    </source>
</evidence>
<dbReference type="InterPro" id="IPR050570">
    <property type="entry name" value="Cell_wall_metabolism_enzyme"/>
</dbReference>
<evidence type="ECO:0000256" key="1">
    <source>
        <dbReference type="ARBA" id="ARBA00022729"/>
    </source>
</evidence>
<feature type="domain" description="M23ase beta-sheet core" evidence="4">
    <location>
        <begin position="322"/>
        <end position="417"/>
    </location>
</feature>
<comment type="caution">
    <text evidence="6">The sequence shown here is derived from an EMBL/GenBank/DDBJ whole genome shotgun (WGS) entry which is preliminary data.</text>
</comment>
<keyword evidence="1" id="KW-0732">Signal</keyword>
<dbReference type="Gene3D" id="6.10.250.3150">
    <property type="match status" value="1"/>
</dbReference>